<proteinExistence type="predicted"/>
<protein>
    <submittedName>
        <fullName evidence="2">Uncharacterized protein</fullName>
    </submittedName>
</protein>
<evidence type="ECO:0000313" key="3">
    <source>
        <dbReference type="Proteomes" id="UP000190648"/>
    </source>
</evidence>
<dbReference type="EMBL" id="LSYS01003475">
    <property type="protein sequence ID" value="OPJ82638.1"/>
    <property type="molecule type" value="Genomic_DNA"/>
</dbReference>
<name>A0A1V4KDZ1_PATFA</name>
<gene>
    <name evidence="2" type="ORF">AV530_004768</name>
</gene>
<comment type="caution">
    <text evidence="2">The sequence shown here is derived from an EMBL/GenBank/DDBJ whole genome shotgun (WGS) entry which is preliminary data.</text>
</comment>
<dbReference type="Proteomes" id="UP000190648">
    <property type="component" value="Unassembled WGS sequence"/>
</dbReference>
<organism evidence="2 3">
    <name type="scientific">Patagioenas fasciata monilis</name>
    <dbReference type="NCBI Taxonomy" id="372326"/>
    <lineage>
        <taxon>Eukaryota</taxon>
        <taxon>Metazoa</taxon>
        <taxon>Chordata</taxon>
        <taxon>Craniata</taxon>
        <taxon>Vertebrata</taxon>
        <taxon>Euteleostomi</taxon>
        <taxon>Archelosauria</taxon>
        <taxon>Archosauria</taxon>
        <taxon>Dinosauria</taxon>
        <taxon>Saurischia</taxon>
        <taxon>Theropoda</taxon>
        <taxon>Coelurosauria</taxon>
        <taxon>Aves</taxon>
        <taxon>Neognathae</taxon>
        <taxon>Neoaves</taxon>
        <taxon>Columbimorphae</taxon>
        <taxon>Columbiformes</taxon>
        <taxon>Columbidae</taxon>
        <taxon>Patagioenas</taxon>
    </lineage>
</organism>
<sequence length="126" mass="13743">MVSKDQKKQRNQMGGVQGLHSEFKHTGNRDGTRSPTSSDKLTEILIAIGYKVTSACLANKTVSTLASIATRKPLQVLASTSGAKSSTNIMRRQKTTCSTCGIVFHRKLNPQSSESFLPQSKEWSDV</sequence>
<keyword evidence="3" id="KW-1185">Reference proteome</keyword>
<evidence type="ECO:0000313" key="2">
    <source>
        <dbReference type="EMBL" id="OPJ82638.1"/>
    </source>
</evidence>
<feature type="compositionally biased region" description="Basic and acidic residues" evidence="1">
    <location>
        <begin position="21"/>
        <end position="32"/>
    </location>
</feature>
<dbReference type="AlphaFoldDB" id="A0A1V4KDZ1"/>
<feature type="region of interest" description="Disordered" evidence="1">
    <location>
        <begin position="1"/>
        <end position="38"/>
    </location>
</feature>
<accession>A0A1V4KDZ1</accession>
<reference evidence="2 3" key="1">
    <citation type="submission" date="2016-02" db="EMBL/GenBank/DDBJ databases">
        <title>Band-tailed pigeon sequencing and assembly.</title>
        <authorList>
            <person name="Soares A.E."/>
            <person name="Novak B.J."/>
            <person name="Rice E.S."/>
            <person name="O'Connell B."/>
            <person name="Chang D."/>
            <person name="Weber S."/>
            <person name="Shapiro B."/>
        </authorList>
    </citation>
    <scope>NUCLEOTIDE SEQUENCE [LARGE SCALE GENOMIC DNA]</scope>
    <source>
        <strain evidence="2">BTP2013</strain>
        <tissue evidence="2">Blood</tissue>
    </source>
</reference>
<evidence type="ECO:0000256" key="1">
    <source>
        <dbReference type="SAM" id="MobiDB-lite"/>
    </source>
</evidence>